<keyword evidence="1" id="KW-0812">Transmembrane</keyword>
<gene>
    <name evidence="2" type="ORF">EpCFBP13511_23985</name>
</gene>
<sequence length="318" mass="36099">MSADEKKKYARYIKGEKLGALRTKREIELMNGRPWTRELPPPPVLPPFGPLEKISGRLESFSCEYFKEYFDVKAYRTSTLPDISDGQRGAAAAVAIAAGSPGVGAAIMAESDSAYDTAGYVQGEINGRPFRGWVGRTRLQAGDEVVMAVEWQHDHYEVYAIALPEERIVSVIPKCDMGHIAHALLRIKNMFILTFYFILMFASICLIKSLSESGWGNFHFWSEYSLFMLITVGFSLFFCGLIAYSAYKACAPTRCKLAEEIFYLLGMKSIARVDLNKITKEREQRLMDKGMWHDPDDQSRPVCPTQKFVYSAESWFYY</sequence>
<dbReference type="RefSeq" id="WP_137270254.1">
    <property type="nucleotide sequence ID" value="NZ_QGAC01000056.1"/>
</dbReference>
<dbReference type="AlphaFoldDB" id="A0A4U3EQB4"/>
<dbReference type="Proteomes" id="UP000306393">
    <property type="component" value="Unassembled WGS sequence"/>
</dbReference>
<keyword evidence="1" id="KW-1133">Transmembrane helix</keyword>
<organism evidence="2 3">
    <name type="scientific">Erwinia persicina</name>
    <dbReference type="NCBI Taxonomy" id="55211"/>
    <lineage>
        <taxon>Bacteria</taxon>
        <taxon>Pseudomonadati</taxon>
        <taxon>Pseudomonadota</taxon>
        <taxon>Gammaproteobacteria</taxon>
        <taxon>Enterobacterales</taxon>
        <taxon>Erwiniaceae</taxon>
        <taxon>Erwinia</taxon>
    </lineage>
</organism>
<evidence type="ECO:0000256" key="1">
    <source>
        <dbReference type="SAM" id="Phobius"/>
    </source>
</evidence>
<protein>
    <submittedName>
        <fullName evidence="2">Uncharacterized protein</fullName>
    </submittedName>
</protein>
<evidence type="ECO:0000313" key="2">
    <source>
        <dbReference type="EMBL" id="TKJ82643.1"/>
    </source>
</evidence>
<reference evidence="2 3" key="1">
    <citation type="journal article" date="2019" name="Sci. Rep.">
        <title>Differences in resource use lead to coexistence of seed-transmitted microbial populations.</title>
        <authorList>
            <person name="Torres-Cortes G."/>
            <person name="Garcia B.J."/>
            <person name="Compant S."/>
            <person name="Rezki S."/>
            <person name="Jones P."/>
            <person name="Preveaux A."/>
            <person name="Briand M."/>
            <person name="Roulet A."/>
            <person name="Bouchez O."/>
            <person name="Jacobson D."/>
            <person name="Barret M."/>
        </authorList>
    </citation>
    <scope>NUCLEOTIDE SEQUENCE [LARGE SCALE GENOMIC DNA]</scope>
    <source>
        <strain evidence="2 3">CFBP13511</strain>
    </source>
</reference>
<dbReference type="OrthoDB" id="6594445at2"/>
<comment type="caution">
    <text evidence="2">The sequence shown here is derived from an EMBL/GenBank/DDBJ whole genome shotgun (WGS) entry which is preliminary data.</text>
</comment>
<proteinExistence type="predicted"/>
<accession>A0A4U3EQB4</accession>
<evidence type="ECO:0000313" key="3">
    <source>
        <dbReference type="Proteomes" id="UP000306393"/>
    </source>
</evidence>
<keyword evidence="1" id="KW-0472">Membrane</keyword>
<dbReference type="EMBL" id="QGAC01000056">
    <property type="protein sequence ID" value="TKJ82643.1"/>
    <property type="molecule type" value="Genomic_DNA"/>
</dbReference>
<feature type="transmembrane region" description="Helical" evidence="1">
    <location>
        <begin position="190"/>
        <end position="211"/>
    </location>
</feature>
<dbReference type="InterPro" id="IPR048130">
    <property type="entry name" value="T6SS_ExIF-like"/>
</dbReference>
<dbReference type="NCBIfam" id="NF041560">
    <property type="entry name" value="T6SS_Burk_ExIF"/>
    <property type="match status" value="1"/>
</dbReference>
<name>A0A4U3EQB4_9GAMM</name>
<feature type="transmembrane region" description="Helical" evidence="1">
    <location>
        <begin position="226"/>
        <end position="247"/>
    </location>
</feature>